<dbReference type="InterPro" id="IPR019949">
    <property type="entry name" value="CmoO-like"/>
</dbReference>
<evidence type="ECO:0000313" key="3">
    <source>
        <dbReference type="EMBL" id="SDK45674.1"/>
    </source>
</evidence>
<gene>
    <name evidence="3" type="ORF">SAMN05216282_106112</name>
</gene>
<dbReference type="RefSeq" id="WP_092322930.1">
    <property type="nucleotide sequence ID" value="NZ_FNFU01000006.1"/>
</dbReference>
<dbReference type="OrthoDB" id="9780518at2"/>
<keyword evidence="4" id="KW-1185">Reference proteome</keyword>
<feature type="domain" description="Luciferase-like" evidence="2">
    <location>
        <begin position="18"/>
        <end position="308"/>
    </location>
</feature>
<organism evidence="3 4">
    <name type="scientific">Cryobacterium psychrotolerans</name>
    <dbReference type="NCBI Taxonomy" id="386301"/>
    <lineage>
        <taxon>Bacteria</taxon>
        <taxon>Bacillati</taxon>
        <taxon>Actinomycetota</taxon>
        <taxon>Actinomycetes</taxon>
        <taxon>Micrococcales</taxon>
        <taxon>Microbacteriaceae</taxon>
        <taxon>Cryobacterium</taxon>
    </lineage>
</organism>
<dbReference type="GO" id="GO:0016705">
    <property type="term" value="F:oxidoreductase activity, acting on paired donors, with incorporation or reduction of molecular oxygen"/>
    <property type="evidence" value="ECO:0007669"/>
    <property type="project" value="InterPro"/>
</dbReference>
<sequence>MKTLPINVLDLAARLAGGTNAEAVAGSIRLAQAAENLGYDRFWVAEHHNMPAIASSAPPVLIAGIAARTERIRVGSGGVMLPNHAPLVVAEQFGTLRALYGDRIDLGIGRAPGTDGATAMALRRSTEGLGVDDFPQQLVDLIGFFHGGMDEANPMRTITAYPGLGDAPQMWLLGSSGFSAQVAAALGLPFAFAHHFAGENTEAALAIYRERFEPSRFLTAPHTMIAVGLVSDDDPEVVRRESLPGLLTFLRMRQGQKPEPVSIAEALAYEFSPPERDFIEARNRRQAVGTPAEVDAKLTALLESTGADELMLSSQASTLAGRIRSLEIVAALRAPAPAPAPALARVP</sequence>
<dbReference type="GO" id="GO:0005829">
    <property type="term" value="C:cytosol"/>
    <property type="evidence" value="ECO:0007669"/>
    <property type="project" value="TreeGrafter"/>
</dbReference>
<proteinExistence type="predicted"/>
<dbReference type="InterPro" id="IPR050766">
    <property type="entry name" value="Bact_Lucif_Oxidored"/>
</dbReference>
<accession>A0A1G9C2J0</accession>
<dbReference type="Gene3D" id="3.20.20.30">
    <property type="entry name" value="Luciferase-like domain"/>
    <property type="match status" value="1"/>
</dbReference>
<reference evidence="3 4" key="1">
    <citation type="submission" date="2016-10" db="EMBL/GenBank/DDBJ databases">
        <authorList>
            <person name="de Groot N.N."/>
        </authorList>
    </citation>
    <scope>NUCLEOTIDE SEQUENCE [LARGE SCALE GENOMIC DNA]</scope>
    <source>
        <strain evidence="3 4">CGMCC 1.5382</strain>
    </source>
</reference>
<protein>
    <submittedName>
        <fullName evidence="3">Luciferase family oxidoreductase, group 1</fullName>
    </submittedName>
</protein>
<dbReference type="Pfam" id="PF00296">
    <property type="entry name" value="Bac_luciferase"/>
    <property type="match status" value="1"/>
</dbReference>
<dbReference type="PANTHER" id="PTHR30137:SF6">
    <property type="entry name" value="LUCIFERASE-LIKE MONOOXYGENASE"/>
    <property type="match status" value="1"/>
</dbReference>
<dbReference type="CDD" id="cd00347">
    <property type="entry name" value="Flavin_utilizing_monoxygenases"/>
    <property type="match status" value="1"/>
</dbReference>
<evidence type="ECO:0000313" key="4">
    <source>
        <dbReference type="Proteomes" id="UP000198701"/>
    </source>
</evidence>
<evidence type="ECO:0000256" key="1">
    <source>
        <dbReference type="ARBA" id="ARBA00007789"/>
    </source>
</evidence>
<dbReference type="FunFam" id="3.20.20.30:FF:000002">
    <property type="entry name" value="LLM class flavin-dependent oxidoreductase"/>
    <property type="match status" value="1"/>
</dbReference>
<dbReference type="STRING" id="386301.SAMN05216282_106112"/>
<name>A0A1G9C2J0_9MICO</name>
<dbReference type="EMBL" id="FNFU01000006">
    <property type="protein sequence ID" value="SDK45674.1"/>
    <property type="molecule type" value="Genomic_DNA"/>
</dbReference>
<comment type="similarity">
    <text evidence="1">To bacterial alkanal monooxygenase alpha and beta chains.</text>
</comment>
<evidence type="ECO:0000259" key="2">
    <source>
        <dbReference type="Pfam" id="PF00296"/>
    </source>
</evidence>
<dbReference type="PANTHER" id="PTHR30137">
    <property type="entry name" value="LUCIFERASE-LIKE MONOOXYGENASE"/>
    <property type="match status" value="1"/>
</dbReference>
<dbReference type="SUPFAM" id="SSF51679">
    <property type="entry name" value="Bacterial luciferase-like"/>
    <property type="match status" value="1"/>
</dbReference>
<dbReference type="AlphaFoldDB" id="A0A1G9C2J0"/>
<dbReference type="InterPro" id="IPR011251">
    <property type="entry name" value="Luciferase-like_dom"/>
</dbReference>
<dbReference type="NCBIfam" id="TIGR03558">
    <property type="entry name" value="oxido_grp_1"/>
    <property type="match status" value="1"/>
</dbReference>
<dbReference type="InterPro" id="IPR036661">
    <property type="entry name" value="Luciferase-like_sf"/>
</dbReference>
<dbReference type="Proteomes" id="UP000198701">
    <property type="component" value="Unassembled WGS sequence"/>
</dbReference>